<name>A0A7Y9PIA8_9BACT</name>
<evidence type="ECO:0000256" key="2">
    <source>
        <dbReference type="ARBA" id="ARBA00012135"/>
    </source>
</evidence>
<dbReference type="InterPro" id="IPR029056">
    <property type="entry name" value="Ribokinase-like"/>
</dbReference>
<dbReference type="GO" id="GO:0008902">
    <property type="term" value="F:hydroxymethylpyrimidine kinase activity"/>
    <property type="evidence" value="ECO:0007669"/>
    <property type="project" value="UniProtKB-EC"/>
</dbReference>
<evidence type="ECO:0000256" key="1">
    <source>
        <dbReference type="ARBA" id="ARBA00004948"/>
    </source>
</evidence>
<dbReference type="Gene3D" id="3.40.1190.20">
    <property type="match status" value="1"/>
</dbReference>
<proteinExistence type="predicted"/>
<feature type="domain" description="Pyridoxamine kinase/Phosphomethylpyrimidine kinase" evidence="3">
    <location>
        <begin position="11"/>
        <end position="255"/>
    </location>
</feature>
<organism evidence="4 5">
    <name type="scientific">Granulicella arctica</name>
    <dbReference type="NCBI Taxonomy" id="940613"/>
    <lineage>
        <taxon>Bacteria</taxon>
        <taxon>Pseudomonadati</taxon>
        <taxon>Acidobacteriota</taxon>
        <taxon>Terriglobia</taxon>
        <taxon>Terriglobales</taxon>
        <taxon>Acidobacteriaceae</taxon>
        <taxon>Granulicella</taxon>
    </lineage>
</organism>
<evidence type="ECO:0000313" key="5">
    <source>
        <dbReference type="Proteomes" id="UP000589520"/>
    </source>
</evidence>
<dbReference type="GO" id="GO:0008972">
    <property type="term" value="F:phosphomethylpyrimidine kinase activity"/>
    <property type="evidence" value="ECO:0007669"/>
    <property type="project" value="InterPro"/>
</dbReference>
<keyword evidence="5" id="KW-1185">Reference proteome</keyword>
<evidence type="ECO:0000313" key="4">
    <source>
        <dbReference type="EMBL" id="NYF80423.1"/>
    </source>
</evidence>
<dbReference type="PANTHER" id="PTHR20858">
    <property type="entry name" value="PHOSPHOMETHYLPYRIMIDINE KINASE"/>
    <property type="match status" value="1"/>
</dbReference>
<dbReference type="GO" id="GO:0009228">
    <property type="term" value="P:thiamine biosynthetic process"/>
    <property type="evidence" value="ECO:0007669"/>
    <property type="project" value="InterPro"/>
</dbReference>
<dbReference type="SUPFAM" id="SSF53613">
    <property type="entry name" value="Ribokinase-like"/>
    <property type="match status" value="1"/>
</dbReference>
<keyword evidence="4" id="KW-0418">Kinase</keyword>
<dbReference type="Proteomes" id="UP000589520">
    <property type="component" value="Unassembled WGS sequence"/>
</dbReference>
<keyword evidence="4" id="KW-0808">Transferase</keyword>
<dbReference type="EC" id="2.7.1.49" evidence="2"/>
<dbReference type="Pfam" id="PF08543">
    <property type="entry name" value="Phos_pyr_kin"/>
    <property type="match status" value="1"/>
</dbReference>
<evidence type="ECO:0000259" key="3">
    <source>
        <dbReference type="Pfam" id="PF08543"/>
    </source>
</evidence>
<dbReference type="PROSITE" id="PS51257">
    <property type="entry name" value="PROKAR_LIPOPROTEIN"/>
    <property type="match status" value="1"/>
</dbReference>
<dbReference type="GO" id="GO:0005829">
    <property type="term" value="C:cytosol"/>
    <property type="evidence" value="ECO:0007669"/>
    <property type="project" value="TreeGrafter"/>
</dbReference>
<gene>
    <name evidence="4" type="ORF">HDF17_002743</name>
</gene>
<dbReference type="CDD" id="cd01169">
    <property type="entry name" value="HMPP_kinase"/>
    <property type="match status" value="1"/>
</dbReference>
<protein>
    <recommendedName>
        <fullName evidence="2">hydroxymethylpyrimidine kinase</fullName>
        <ecNumber evidence="2">2.7.1.49</ecNumber>
    </recommendedName>
</protein>
<sequence>MKTVLTIAGFDPSSGAGVTADLMVFAAHGLFGTSCITALTVQSTLRVAATHPVSPEIARATLQHLEEDLPPMGIKIGMLGTAEMVAAVADFIEQTPGIPVVLDPVLRSSSGRELLSPDGVELMRTRLLPLVGWVTPNLDELGILVGERVTTREEMAVAGRRLRDSSRGLTVLATGGHLASPDDLLLAPDGDQLWLQGELIATSSTHGTGCALSSAVLSRLVLGDSFTAAALAAKEYVAGALRAAKGIGHGRGPIHHLWPLEKLEGSHKA</sequence>
<dbReference type="AlphaFoldDB" id="A0A7Y9PIA8"/>
<reference evidence="4 5" key="1">
    <citation type="submission" date="2020-07" db="EMBL/GenBank/DDBJ databases">
        <title>Genomic Encyclopedia of Type Strains, Phase IV (KMG-V): Genome sequencing to study the core and pangenomes of soil and plant-associated prokaryotes.</title>
        <authorList>
            <person name="Whitman W."/>
        </authorList>
    </citation>
    <scope>NUCLEOTIDE SEQUENCE [LARGE SCALE GENOMIC DNA]</scope>
    <source>
        <strain evidence="4 5">X4EP2</strain>
    </source>
</reference>
<dbReference type="InterPro" id="IPR004399">
    <property type="entry name" value="HMP/HMP-P_kinase_dom"/>
</dbReference>
<dbReference type="PANTHER" id="PTHR20858:SF17">
    <property type="entry name" value="HYDROXYMETHYLPYRIMIDINE_PHOSPHOMETHYLPYRIMIDINE KINASE THI20-RELATED"/>
    <property type="match status" value="1"/>
</dbReference>
<comment type="pathway">
    <text evidence="1">Cofactor biosynthesis; thiamine diphosphate biosynthesis.</text>
</comment>
<accession>A0A7Y9PIA8</accession>
<dbReference type="InterPro" id="IPR013749">
    <property type="entry name" value="PM/HMP-P_kinase-1"/>
</dbReference>
<dbReference type="RefSeq" id="WP_179491805.1">
    <property type="nucleotide sequence ID" value="NZ_JACCCW010000002.1"/>
</dbReference>
<dbReference type="NCBIfam" id="TIGR00097">
    <property type="entry name" value="HMP-P_kinase"/>
    <property type="match status" value="1"/>
</dbReference>
<dbReference type="EMBL" id="JACCCW010000002">
    <property type="protein sequence ID" value="NYF80423.1"/>
    <property type="molecule type" value="Genomic_DNA"/>
</dbReference>
<comment type="caution">
    <text evidence="4">The sequence shown here is derived from an EMBL/GenBank/DDBJ whole genome shotgun (WGS) entry which is preliminary data.</text>
</comment>